<dbReference type="PANTHER" id="PTHR24365:SF541">
    <property type="entry name" value="PROTEIN TOLL-RELATED"/>
    <property type="match status" value="1"/>
</dbReference>
<sequence length="802" mass="91122">MISCASYLKWDKWFASRYVYKCDIYCINMYHALLKTLFRFIFFIRLWLSSVIYGVLVVSTTLYGCPLLCRCNGDSNSSIYMECCITNSSHDVIFHNTSLPDHTVSVFISVSTYMNEIPDAAFQEPSWNQVLHLKLDGNGKITYWRPSIQTFQSLRCVQYLYLRGAGITYLENGSFSELPDLIVLDLSQNRGLHLIDLTNAMLGLSSPNLQMFNVSGVNSQEDMGLVTIDHPFMENLRGTRLTVLDISWTRTFAFAVPFIYYLPYLESLNASGTMLLGQSSCLSKMYVMDRLKELVLDNWPQFTRSRSVRRSVTNECIYANLSTNGDCFNCPPNLQTVSFINSTINISYIFERNGKLCINPNNSIRRINLSGVQLTASSLFPSITGVRHLEEFDISRTSLTDLHEDSFRYFQSLQILNMAGNSFYGVIPSTFSKLFFCNGNLSHLNISWNHINSLPSDFLITNSKITVLDLSHNYLKSFGLIFNNHTFLQLIDLSYNRLVVFLPVFPEFISVDLPNLHGINIYIAGNSLQCTCSNKSLEMIIWMVASQSSNNAQLVPPKVTCIYEDSVVEILEEDVSVSSTVCSEIYANESSTYILSAVIGIVIASLVAVCLMFGIWCYRIKKCTTNNRIENQIHLKNNVGINIISDSQPDYAVFLSFSSNDKDFAIEYVWPKLETKLKCLLKKETKLVFVGDANFALGRQICEEVISATSRCWCTVLIISNKFLESDWCLFEVQSAWNSGCRIFPLFIEKCDGRKAKGIMKVVCRDMVRLLWPKGRADLQEKLFDSLCAEIVKHINLNKQSK</sequence>
<evidence type="ECO:0000256" key="1">
    <source>
        <dbReference type="ARBA" id="ARBA00004167"/>
    </source>
</evidence>
<evidence type="ECO:0000256" key="6">
    <source>
        <dbReference type="ARBA" id="ARBA00023136"/>
    </source>
</evidence>
<dbReference type="SUPFAM" id="SSF52058">
    <property type="entry name" value="L domain-like"/>
    <property type="match status" value="2"/>
</dbReference>
<dbReference type="AlphaFoldDB" id="A0ABD3XJ32"/>
<dbReference type="Pfam" id="PF13676">
    <property type="entry name" value="TIR_2"/>
    <property type="match status" value="1"/>
</dbReference>
<dbReference type="GO" id="GO:0016020">
    <property type="term" value="C:membrane"/>
    <property type="evidence" value="ECO:0007669"/>
    <property type="project" value="UniProtKB-SubCell"/>
</dbReference>
<protein>
    <recommendedName>
        <fullName evidence="8">TIR domain-containing protein</fullName>
    </recommendedName>
</protein>
<dbReference type="PROSITE" id="PS50104">
    <property type="entry name" value="TIR"/>
    <property type="match status" value="1"/>
</dbReference>
<reference evidence="9 10" key="1">
    <citation type="submission" date="2024-11" db="EMBL/GenBank/DDBJ databases">
        <title>Chromosome-level genome assembly of the freshwater bivalve Anodonta woodiana.</title>
        <authorList>
            <person name="Chen X."/>
        </authorList>
    </citation>
    <scope>NUCLEOTIDE SEQUENCE [LARGE SCALE GENOMIC DNA]</scope>
    <source>
        <strain evidence="9">MN2024</strain>
        <tissue evidence="9">Gills</tissue>
    </source>
</reference>
<keyword evidence="5 7" id="KW-1133">Transmembrane helix</keyword>
<gene>
    <name evidence="9" type="ORF">ACJMK2_026276</name>
</gene>
<keyword evidence="3 7" id="KW-0812">Transmembrane</keyword>
<organism evidence="9 10">
    <name type="scientific">Sinanodonta woodiana</name>
    <name type="common">Chinese pond mussel</name>
    <name type="synonym">Anodonta woodiana</name>
    <dbReference type="NCBI Taxonomy" id="1069815"/>
    <lineage>
        <taxon>Eukaryota</taxon>
        <taxon>Metazoa</taxon>
        <taxon>Spiralia</taxon>
        <taxon>Lophotrochozoa</taxon>
        <taxon>Mollusca</taxon>
        <taxon>Bivalvia</taxon>
        <taxon>Autobranchia</taxon>
        <taxon>Heteroconchia</taxon>
        <taxon>Palaeoheterodonta</taxon>
        <taxon>Unionida</taxon>
        <taxon>Unionoidea</taxon>
        <taxon>Unionidae</taxon>
        <taxon>Unioninae</taxon>
        <taxon>Sinanodonta</taxon>
    </lineage>
</organism>
<dbReference type="InterPro" id="IPR032675">
    <property type="entry name" value="LRR_dom_sf"/>
</dbReference>
<feature type="domain" description="TIR" evidence="8">
    <location>
        <begin position="649"/>
        <end position="783"/>
    </location>
</feature>
<feature type="transmembrane region" description="Helical" evidence="7">
    <location>
        <begin position="593"/>
        <end position="618"/>
    </location>
</feature>
<dbReference type="Gene3D" id="3.40.50.10140">
    <property type="entry name" value="Toll/interleukin-1 receptor homology (TIR) domain"/>
    <property type="match status" value="1"/>
</dbReference>
<dbReference type="Gene3D" id="3.80.10.10">
    <property type="entry name" value="Ribonuclease Inhibitor"/>
    <property type="match status" value="3"/>
</dbReference>
<evidence type="ECO:0000313" key="10">
    <source>
        <dbReference type="Proteomes" id="UP001634394"/>
    </source>
</evidence>
<evidence type="ECO:0000256" key="3">
    <source>
        <dbReference type="ARBA" id="ARBA00022692"/>
    </source>
</evidence>
<dbReference type="PANTHER" id="PTHR24365">
    <property type="entry name" value="TOLL-LIKE RECEPTOR"/>
    <property type="match status" value="1"/>
</dbReference>
<dbReference type="PROSITE" id="PS51450">
    <property type="entry name" value="LRR"/>
    <property type="match status" value="1"/>
</dbReference>
<comment type="caution">
    <text evidence="9">The sequence shown here is derived from an EMBL/GenBank/DDBJ whole genome shotgun (WGS) entry which is preliminary data.</text>
</comment>
<dbReference type="InterPro" id="IPR001611">
    <property type="entry name" value="Leu-rich_rpt"/>
</dbReference>
<accession>A0ABD3XJ32</accession>
<dbReference type="Pfam" id="PF00560">
    <property type="entry name" value="LRR_1"/>
    <property type="match status" value="1"/>
</dbReference>
<name>A0ABD3XJ32_SINWO</name>
<keyword evidence="10" id="KW-1185">Reference proteome</keyword>
<proteinExistence type="inferred from homology"/>
<dbReference type="Proteomes" id="UP001634394">
    <property type="component" value="Unassembled WGS sequence"/>
</dbReference>
<evidence type="ECO:0000256" key="7">
    <source>
        <dbReference type="SAM" id="Phobius"/>
    </source>
</evidence>
<keyword evidence="6 7" id="KW-0472">Membrane</keyword>
<evidence type="ECO:0000313" key="9">
    <source>
        <dbReference type="EMBL" id="KAL3886269.1"/>
    </source>
</evidence>
<comment type="similarity">
    <text evidence="2">Belongs to the Toll-like receptor family.</text>
</comment>
<keyword evidence="4" id="KW-0732">Signal</keyword>
<evidence type="ECO:0000259" key="8">
    <source>
        <dbReference type="PROSITE" id="PS50104"/>
    </source>
</evidence>
<dbReference type="EMBL" id="JBJQND010000002">
    <property type="protein sequence ID" value="KAL3886269.1"/>
    <property type="molecule type" value="Genomic_DNA"/>
</dbReference>
<evidence type="ECO:0000256" key="5">
    <source>
        <dbReference type="ARBA" id="ARBA00022989"/>
    </source>
</evidence>
<evidence type="ECO:0000256" key="4">
    <source>
        <dbReference type="ARBA" id="ARBA00022729"/>
    </source>
</evidence>
<comment type="subcellular location">
    <subcellularLocation>
        <location evidence="1">Membrane</location>
        <topology evidence="1">Single-pass membrane protein</topology>
    </subcellularLocation>
</comment>
<dbReference type="InterPro" id="IPR000157">
    <property type="entry name" value="TIR_dom"/>
</dbReference>
<dbReference type="InterPro" id="IPR035897">
    <property type="entry name" value="Toll_tir_struct_dom_sf"/>
</dbReference>
<dbReference type="SUPFAM" id="SSF52200">
    <property type="entry name" value="Toll/Interleukin receptor TIR domain"/>
    <property type="match status" value="1"/>
</dbReference>
<feature type="transmembrane region" description="Helical" evidence="7">
    <location>
        <begin position="37"/>
        <end position="63"/>
    </location>
</feature>
<evidence type="ECO:0000256" key="2">
    <source>
        <dbReference type="ARBA" id="ARBA00009634"/>
    </source>
</evidence>